<accession>A0AAV5IEZ3</accession>
<evidence type="ECO:0000256" key="1">
    <source>
        <dbReference type="SAM" id="Phobius"/>
    </source>
</evidence>
<keyword evidence="1" id="KW-1133">Transmembrane helix</keyword>
<keyword evidence="3" id="KW-1185">Reference proteome</keyword>
<sequence>MGPLFFNPKLNILPTPLSSSPLLFPPLLNPTPQLSLSWFLSTYALLLSTAHFIASLFGTNSYHDPVAMSFFSHNRVQLLHCPDHNITLVFFSTGSNHDQVGFWFFR</sequence>
<keyword evidence="1" id="KW-0472">Membrane</keyword>
<evidence type="ECO:0000313" key="3">
    <source>
        <dbReference type="Proteomes" id="UP001054252"/>
    </source>
</evidence>
<gene>
    <name evidence="2" type="ORF">SLEP1_g13177</name>
</gene>
<organism evidence="2 3">
    <name type="scientific">Rubroshorea leprosula</name>
    <dbReference type="NCBI Taxonomy" id="152421"/>
    <lineage>
        <taxon>Eukaryota</taxon>
        <taxon>Viridiplantae</taxon>
        <taxon>Streptophyta</taxon>
        <taxon>Embryophyta</taxon>
        <taxon>Tracheophyta</taxon>
        <taxon>Spermatophyta</taxon>
        <taxon>Magnoliopsida</taxon>
        <taxon>eudicotyledons</taxon>
        <taxon>Gunneridae</taxon>
        <taxon>Pentapetalae</taxon>
        <taxon>rosids</taxon>
        <taxon>malvids</taxon>
        <taxon>Malvales</taxon>
        <taxon>Dipterocarpaceae</taxon>
        <taxon>Rubroshorea</taxon>
    </lineage>
</organism>
<evidence type="ECO:0000313" key="2">
    <source>
        <dbReference type="EMBL" id="GKV00501.1"/>
    </source>
</evidence>
<proteinExistence type="predicted"/>
<feature type="transmembrane region" description="Helical" evidence="1">
    <location>
        <begin position="36"/>
        <end position="58"/>
    </location>
</feature>
<protein>
    <submittedName>
        <fullName evidence="2">Uncharacterized protein</fullName>
    </submittedName>
</protein>
<dbReference type="Proteomes" id="UP001054252">
    <property type="component" value="Unassembled WGS sequence"/>
</dbReference>
<keyword evidence="1" id="KW-0812">Transmembrane</keyword>
<reference evidence="2 3" key="1">
    <citation type="journal article" date="2021" name="Commun. Biol.">
        <title>The genome of Shorea leprosula (Dipterocarpaceae) highlights the ecological relevance of drought in aseasonal tropical rainforests.</title>
        <authorList>
            <person name="Ng K.K.S."/>
            <person name="Kobayashi M.J."/>
            <person name="Fawcett J.A."/>
            <person name="Hatakeyama M."/>
            <person name="Paape T."/>
            <person name="Ng C.H."/>
            <person name="Ang C.C."/>
            <person name="Tnah L.H."/>
            <person name="Lee C.T."/>
            <person name="Nishiyama T."/>
            <person name="Sese J."/>
            <person name="O'Brien M.J."/>
            <person name="Copetti D."/>
            <person name="Mohd Noor M.I."/>
            <person name="Ong R.C."/>
            <person name="Putra M."/>
            <person name="Sireger I.Z."/>
            <person name="Indrioko S."/>
            <person name="Kosugi Y."/>
            <person name="Izuno A."/>
            <person name="Isagi Y."/>
            <person name="Lee S.L."/>
            <person name="Shimizu K.K."/>
        </authorList>
    </citation>
    <scope>NUCLEOTIDE SEQUENCE [LARGE SCALE GENOMIC DNA]</scope>
    <source>
        <strain evidence="2">214</strain>
    </source>
</reference>
<comment type="caution">
    <text evidence="2">The sequence shown here is derived from an EMBL/GenBank/DDBJ whole genome shotgun (WGS) entry which is preliminary data.</text>
</comment>
<dbReference type="EMBL" id="BPVZ01000015">
    <property type="protein sequence ID" value="GKV00501.1"/>
    <property type="molecule type" value="Genomic_DNA"/>
</dbReference>
<name>A0AAV5IEZ3_9ROSI</name>
<dbReference type="AlphaFoldDB" id="A0AAV5IEZ3"/>